<comment type="caution">
    <text evidence="2">The sequence shown here is derived from an EMBL/GenBank/DDBJ whole genome shotgun (WGS) entry which is preliminary data.</text>
</comment>
<keyword evidence="1" id="KW-1133">Transmembrane helix</keyword>
<sequence length="158" mass="17723">MKNIKIEIKWAIIFAIMSLLWMLLEKAVGLHDAHIDKHVIYTNFIAIPAIAVYVFGLMDKRKNFYHGKMTYLQGFISGLIITVFVTVLSPLTQYITSTFITPDYFQNAIAYGVSSGKTTQEAAEAYFNLESYIIQGLIGAPIMGLVTTAIVSIFIMKK</sequence>
<accession>A0A9X2PCH5</accession>
<dbReference type="Pfam" id="PF13858">
    <property type="entry name" value="DUF4199"/>
    <property type="match status" value="1"/>
</dbReference>
<keyword evidence="3" id="KW-1185">Reference proteome</keyword>
<protein>
    <submittedName>
        <fullName evidence="2">DUF4199 domain-containing protein</fullName>
    </submittedName>
</protein>
<dbReference type="Proteomes" id="UP001142175">
    <property type="component" value="Unassembled WGS sequence"/>
</dbReference>
<dbReference type="InterPro" id="IPR025250">
    <property type="entry name" value="DUF4199"/>
</dbReference>
<feature type="transmembrane region" description="Helical" evidence="1">
    <location>
        <begin position="70"/>
        <end position="91"/>
    </location>
</feature>
<feature type="transmembrane region" description="Helical" evidence="1">
    <location>
        <begin position="7"/>
        <end position="24"/>
    </location>
</feature>
<keyword evidence="1" id="KW-0472">Membrane</keyword>
<feature type="transmembrane region" description="Helical" evidence="1">
    <location>
        <begin position="39"/>
        <end position="58"/>
    </location>
</feature>
<name>A0A9X2PCH5_9BACT</name>
<dbReference type="AlphaFoldDB" id="A0A9X2PCH5"/>
<proteinExistence type="predicted"/>
<organism evidence="2 3">
    <name type="scientific">Aquiflexum gelatinilyticum</name>
    <dbReference type="NCBI Taxonomy" id="2961943"/>
    <lineage>
        <taxon>Bacteria</taxon>
        <taxon>Pseudomonadati</taxon>
        <taxon>Bacteroidota</taxon>
        <taxon>Cytophagia</taxon>
        <taxon>Cytophagales</taxon>
        <taxon>Cyclobacteriaceae</taxon>
        <taxon>Aquiflexum</taxon>
    </lineage>
</organism>
<evidence type="ECO:0000313" key="3">
    <source>
        <dbReference type="Proteomes" id="UP001142175"/>
    </source>
</evidence>
<dbReference type="EMBL" id="JANSUY010000022">
    <property type="protein sequence ID" value="MCR9017024.1"/>
    <property type="molecule type" value="Genomic_DNA"/>
</dbReference>
<feature type="transmembrane region" description="Helical" evidence="1">
    <location>
        <begin position="132"/>
        <end position="156"/>
    </location>
</feature>
<reference evidence="2" key="1">
    <citation type="submission" date="2022-08" db="EMBL/GenBank/DDBJ databases">
        <authorList>
            <person name="Zhang D."/>
        </authorList>
    </citation>
    <scope>NUCLEOTIDE SEQUENCE</scope>
    <source>
        <strain evidence="2">XJ19-11</strain>
    </source>
</reference>
<keyword evidence="1" id="KW-0812">Transmembrane</keyword>
<evidence type="ECO:0000313" key="2">
    <source>
        <dbReference type="EMBL" id="MCR9017024.1"/>
    </source>
</evidence>
<evidence type="ECO:0000256" key="1">
    <source>
        <dbReference type="SAM" id="Phobius"/>
    </source>
</evidence>
<dbReference type="RefSeq" id="WP_258424868.1">
    <property type="nucleotide sequence ID" value="NZ_JANSUY010000022.1"/>
</dbReference>
<gene>
    <name evidence="2" type="ORF">NU887_18465</name>
</gene>